<organism evidence="3 4">
    <name type="scientific">Lacimicrobium alkaliphilum</name>
    <dbReference type="NCBI Taxonomy" id="1526571"/>
    <lineage>
        <taxon>Bacteria</taxon>
        <taxon>Pseudomonadati</taxon>
        <taxon>Pseudomonadota</taxon>
        <taxon>Gammaproteobacteria</taxon>
        <taxon>Alteromonadales</taxon>
        <taxon>Alteromonadaceae</taxon>
        <taxon>Lacimicrobium</taxon>
    </lineage>
</organism>
<dbReference type="Proteomes" id="UP000614272">
    <property type="component" value="Unassembled WGS sequence"/>
</dbReference>
<dbReference type="SMART" id="SM00867">
    <property type="entry name" value="YceI"/>
    <property type="match status" value="1"/>
</dbReference>
<sequence length="186" mass="20188">MKIISLLSLLLLSASASAAWQLDQDQSSISFLSTKNDQVTEISHFRSFSGSLSEEGALKVAIDLPSVDTKIEIRDTRIQEHLFKLFPKARLSAKVPQSVLSMASGETQQVEIEGSLELNTKTKTLPMLVQISRLKNGAFVATSVQPVLISAIEFGLTDGIKKLREIAGLDSIDLIVPVSFNVVFSG</sequence>
<dbReference type="PIRSF" id="PIRSF029811">
    <property type="entry name" value="UCP029811"/>
    <property type="match status" value="1"/>
</dbReference>
<feature type="chain" id="PRO_5045715315" description="Lipid/polyisoprenoid-binding YceI-like domain-containing protein" evidence="1">
    <location>
        <begin position="19"/>
        <end position="186"/>
    </location>
</feature>
<feature type="domain" description="Lipid/polyisoprenoid-binding YceI-like" evidence="2">
    <location>
        <begin position="19"/>
        <end position="185"/>
    </location>
</feature>
<dbReference type="SUPFAM" id="SSF101874">
    <property type="entry name" value="YceI-like"/>
    <property type="match status" value="1"/>
</dbReference>
<dbReference type="InterPro" id="IPR027016">
    <property type="entry name" value="UCP029811"/>
</dbReference>
<dbReference type="PANTHER" id="PTHR34406:SF1">
    <property type="entry name" value="PROTEIN YCEI"/>
    <property type="match status" value="1"/>
</dbReference>
<accession>A0ABQ1RS84</accession>
<gene>
    <name evidence="3" type="primary">yceI</name>
    <name evidence="3" type="ORF">GCM10011357_35070</name>
</gene>
<dbReference type="EMBL" id="BMGJ01000019">
    <property type="protein sequence ID" value="GGD77019.1"/>
    <property type="molecule type" value="Genomic_DNA"/>
</dbReference>
<proteinExistence type="predicted"/>
<name>A0ABQ1RS84_9ALTE</name>
<dbReference type="RefSeq" id="WP_099036161.1">
    <property type="nucleotide sequence ID" value="NZ_BMGJ01000019.1"/>
</dbReference>
<dbReference type="InterPro" id="IPR007372">
    <property type="entry name" value="Lipid/polyisoprenoid-bd_YceI"/>
</dbReference>
<dbReference type="Pfam" id="PF04264">
    <property type="entry name" value="YceI"/>
    <property type="match status" value="1"/>
</dbReference>
<evidence type="ECO:0000313" key="4">
    <source>
        <dbReference type="Proteomes" id="UP000614272"/>
    </source>
</evidence>
<evidence type="ECO:0000313" key="3">
    <source>
        <dbReference type="EMBL" id="GGD77019.1"/>
    </source>
</evidence>
<comment type="caution">
    <text evidence="3">The sequence shown here is derived from an EMBL/GenBank/DDBJ whole genome shotgun (WGS) entry which is preliminary data.</text>
</comment>
<feature type="signal peptide" evidence="1">
    <location>
        <begin position="1"/>
        <end position="18"/>
    </location>
</feature>
<keyword evidence="1" id="KW-0732">Signal</keyword>
<protein>
    <recommendedName>
        <fullName evidence="2">Lipid/polyisoprenoid-binding YceI-like domain-containing protein</fullName>
    </recommendedName>
</protein>
<reference evidence="4" key="1">
    <citation type="journal article" date="2019" name="Int. J. Syst. Evol. Microbiol.">
        <title>The Global Catalogue of Microorganisms (GCM) 10K type strain sequencing project: providing services to taxonomists for standard genome sequencing and annotation.</title>
        <authorList>
            <consortium name="The Broad Institute Genomics Platform"/>
            <consortium name="The Broad Institute Genome Sequencing Center for Infectious Disease"/>
            <person name="Wu L."/>
            <person name="Ma J."/>
        </authorList>
    </citation>
    <scope>NUCLEOTIDE SEQUENCE [LARGE SCALE GENOMIC DNA]</scope>
    <source>
        <strain evidence="4">CGMCC 1.12923</strain>
    </source>
</reference>
<dbReference type="PANTHER" id="PTHR34406">
    <property type="entry name" value="PROTEIN YCEI"/>
    <property type="match status" value="1"/>
</dbReference>
<evidence type="ECO:0000259" key="2">
    <source>
        <dbReference type="SMART" id="SM00867"/>
    </source>
</evidence>
<keyword evidence="4" id="KW-1185">Reference proteome</keyword>
<dbReference type="Gene3D" id="2.40.128.110">
    <property type="entry name" value="Lipid/polyisoprenoid-binding, YceI-like"/>
    <property type="match status" value="1"/>
</dbReference>
<evidence type="ECO:0000256" key="1">
    <source>
        <dbReference type="SAM" id="SignalP"/>
    </source>
</evidence>
<dbReference type="InterPro" id="IPR036761">
    <property type="entry name" value="TTHA0802/YceI-like_sf"/>
</dbReference>